<evidence type="ECO:0000313" key="3">
    <source>
        <dbReference type="Proteomes" id="UP000249720"/>
    </source>
</evidence>
<sequence length="987" mass="103080">MIKPSYVIPRLLLFIFLTIVSQSKATNYYVDPSSTASTQNGSLNTPWKSLASVNSNMYSFKAGDTIFFKRGQTFVGNLNITVSGSAGKPIVFTTYGSASAPPVFQYALPDSKSNAARNAIYMYQQSYIEINGIKITDTTMNPNDHTITSNVGYGVSMDQCNYVKLRNLDISLVGVGVSWDGSSNNLMDSCKIYNMRMVRNTPTSVNNNDDYGANGIVVGGSNNIVTHNLFQDCWAMSYDYGWDGGAVEMFGSAINNNTFMYNTSINNNGFTEIGSNAGGTCNNMLVAYNLLINNGSLAYLQNSGTFAITINNLQFYNNNIIETVNQLTLPTYMLGMQATSSIQNIIILKNNIFWLNTGISVISSGSASKFTNGQMVHQNNLYHIINGGKTNFTLDPTETLLGNTTAVFTNTSNSDASQWNYTLLNPGPAIATGQGVGLSTDYAGNSVPSSKPDIGMLQHTTNVAATNPLSISAVAGKITCNGGTTTVAVTATGGTSPYTGTGNFTVGAGTYTYKVTDAKGDTASTTVTITQPTPITVSVVTGNITTSTGTTSVTATASGGAGGYTYSIDGGSFQTSSTFSNIGLGNHTVIVNDANGCSGSKSFTIVQSISSTTTLKASATAGNISCNGGTTSVTVTATGGTSPYTGTGTFTVKAGTYTYTVKDATGATASTSITVTEPTAIGVSINTGTITVYNGSTWVTATATGGAGSYNYSLDGGSFQSSGSFSNVMAGTHTIVVKDGNGCSSAAQNFTLTQPSGTDTVRATAVAGTIKCNGDKTTVTVSATGGTPPYTGAGTFTVGAGTYTYKVTDSKGNYGVITITITEPPALTISVPIPTIAPYNTTTTVAVYASGGTGAFSYSLDDNTFQSNNLFYNVTAGNHLAIVKDANACTAQQSFTIAPATTTTDSFKLEIKAFPNPTHNQFKLRVKSGSNQRISIYVYNSNGQLVYSLLDGAPNNDYNFGSNFSTGMFYVKVQQGTTVQTLKIMKL</sequence>
<dbReference type="RefSeq" id="WP_146250375.1">
    <property type="nucleotide sequence ID" value="NZ_QKZV01000002.1"/>
</dbReference>
<name>A0A2W7S1Q7_9BACT</name>
<dbReference type="InterPro" id="IPR026444">
    <property type="entry name" value="Secre_tail"/>
</dbReference>
<protein>
    <submittedName>
        <fullName evidence="2">Putative secreted protein (Por secretion system target)</fullName>
    </submittedName>
</protein>
<gene>
    <name evidence="2" type="ORF">LX80_00890</name>
</gene>
<dbReference type="InterPro" id="IPR011050">
    <property type="entry name" value="Pectin_lyase_fold/virulence"/>
</dbReference>
<dbReference type="InterPro" id="IPR012334">
    <property type="entry name" value="Pectin_lyas_fold"/>
</dbReference>
<dbReference type="NCBIfam" id="TIGR04183">
    <property type="entry name" value="Por_Secre_tail"/>
    <property type="match status" value="1"/>
</dbReference>
<evidence type="ECO:0000259" key="1">
    <source>
        <dbReference type="Pfam" id="PF18962"/>
    </source>
</evidence>
<dbReference type="OrthoDB" id="3333873at2"/>
<keyword evidence="3" id="KW-1185">Reference proteome</keyword>
<accession>A0A2W7S1Q7</accession>
<comment type="caution">
    <text evidence="2">The sequence shown here is derived from an EMBL/GenBank/DDBJ whole genome shotgun (WGS) entry which is preliminary data.</text>
</comment>
<dbReference type="AlphaFoldDB" id="A0A2W7S1Q7"/>
<organism evidence="2 3">
    <name type="scientific">Hydrotalea sandarakina</name>
    <dbReference type="NCBI Taxonomy" id="1004304"/>
    <lineage>
        <taxon>Bacteria</taxon>
        <taxon>Pseudomonadati</taxon>
        <taxon>Bacteroidota</taxon>
        <taxon>Chitinophagia</taxon>
        <taxon>Chitinophagales</taxon>
        <taxon>Chitinophagaceae</taxon>
        <taxon>Hydrotalea</taxon>
    </lineage>
</organism>
<dbReference type="Gene3D" id="2.160.20.10">
    <property type="entry name" value="Single-stranded right-handed beta-helix, Pectin lyase-like"/>
    <property type="match status" value="1"/>
</dbReference>
<feature type="domain" description="Secretion system C-terminal sorting" evidence="1">
    <location>
        <begin position="914"/>
        <end position="984"/>
    </location>
</feature>
<evidence type="ECO:0000313" key="2">
    <source>
        <dbReference type="EMBL" id="PZX64690.1"/>
    </source>
</evidence>
<reference evidence="2 3" key="1">
    <citation type="submission" date="2018-06" db="EMBL/GenBank/DDBJ databases">
        <title>Genomic Encyclopedia of Archaeal and Bacterial Type Strains, Phase II (KMG-II): from individual species to whole genera.</title>
        <authorList>
            <person name="Goeker M."/>
        </authorList>
    </citation>
    <scope>NUCLEOTIDE SEQUENCE [LARGE SCALE GENOMIC DNA]</scope>
    <source>
        <strain evidence="2 3">DSM 23241</strain>
    </source>
</reference>
<dbReference type="EMBL" id="QKZV01000002">
    <property type="protein sequence ID" value="PZX64690.1"/>
    <property type="molecule type" value="Genomic_DNA"/>
</dbReference>
<dbReference type="Pfam" id="PF18962">
    <property type="entry name" value="Por_Secre_tail"/>
    <property type="match status" value="1"/>
</dbReference>
<proteinExistence type="predicted"/>
<dbReference type="SUPFAM" id="SSF51126">
    <property type="entry name" value="Pectin lyase-like"/>
    <property type="match status" value="1"/>
</dbReference>
<dbReference type="Proteomes" id="UP000249720">
    <property type="component" value="Unassembled WGS sequence"/>
</dbReference>